<comment type="caution">
    <text evidence="4">The sequence shown here is derived from an EMBL/GenBank/DDBJ whole genome shotgun (WGS) entry which is preliminary data.</text>
</comment>
<evidence type="ECO:0000256" key="2">
    <source>
        <dbReference type="SAM" id="SignalP"/>
    </source>
</evidence>
<name>A0A9P0JXC5_ACAOB</name>
<dbReference type="Proteomes" id="UP001152888">
    <property type="component" value="Unassembled WGS sequence"/>
</dbReference>
<keyword evidence="1" id="KW-0677">Repeat</keyword>
<protein>
    <recommendedName>
        <fullName evidence="3">DM13 domain-containing protein</fullName>
    </recommendedName>
</protein>
<evidence type="ECO:0000259" key="3">
    <source>
        <dbReference type="PROSITE" id="PS51549"/>
    </source>
</evidence>
<evidence type="ECO:0000313" key="4">
    <source>
        <dbReference type="EMBL" id="CAH1962147.1"/>
    </source>
</evidence>
<organism evidence="4 5">
    <name type="scientific">Acanthoscelides obtectus</name>
    <name type="common">Bean weevil</name>
    <name type="synonym">Bruchus obtectus</name>
    <dbReference type="NCBI Taxonomy" id="200917"/>
    <lineage>
        <taxon>Eukaryota</taxon>
        <taxon>Metazoa</taxon>
        <taxon>Ecdysozoa</taxon>
        <taxon>Arthropoda</taxon>
        <taxon>Hexapoda</taxon>
        <taxon>Insecta</taxon>
        <taxon>Pterygota</taxon>
        <taxon>Neoptera</taxon>
        <taxon>Endopterygota</taxon>
        <taxon>Coleoptera</taxon>
        <taxon>Polyphaga</taxon>
        <taxon>Cucujiformia</taxon>
        <taxon>Chrysomeloidea</taxon>
        <taxon>Chrysomelidae</taxon>
        <taxon>Bruchinae</taxon>
        <taxon>Bruchini</taxon>
        <taxon>Acanthoscelides</taxon>
    </lineage>
</organism>
<evidence type="ECO:0000256" key="1">
    <source>
        <dbReference type="ARBA" id="ARBA00022737"/>
    </source>
</evidence>
<dbReference type="SMART" id="SM00686">
    <property type="entry name" value="DM13"/>
    <property type="match status" value="1"/>
</dbReference>
<dbReference type="Pfam" id="PF10517">
    <property type="entry name" value="DM13"/>
    <property type="match status" value="2"/>
</dbReference>
<keyword evidence="5" id="KW-1185">Reference proteome</keyword>
<sequence length="212" mass="24078">MSCHYHDKVEFVLVLYFLYSCYTVNCQEEDGPYHGKYIGKFNSYHHQVSGDIHAVDERTLLLKSFSYDGNGADTFFWAGSVNRPGPQGFIVPDADGKTNVLERYFNKDFTLTLPDKKKITDIKWFAIYDIWSQNTFGDIYIPEGFEPPTVQKIALLTGKTNAITTSAVEILDAKRIRLNQFTYDGKAKKAYFWVGVGAQPVVKGIKVPDEYG</sequence>
<dbReference type="AlphaFoldDB" id="A0A9P0JXC5"/>
<dbReference type="PANTHER" id="PTHR24036">
    <property type="entry name" value="SKELETOR-RELATED"/>
    <property type="match status" value="1"/>
</dbReference>
<dbReference type="InterPro" id="IPR019545">
    <property type="entry name" value="DM13_domain"/>
</dbReference>
<gene>
    <name evidence="4" type="ORF">ACAOBT_LOCUS4520</name>
</gene>
<dbReference type="PANTHER" id="PTHR24036:SF16">
    <property type="entry name" value="KNICKKOPF"/>
    <property type="match status" value="1"/>
</dbReference>
<dbReference type="OrthoDB" id="2448405at2759"/>
<feature type="chain" id="PRO_5040114280" description="DM13 domain-containing protein" evidence="2">
    <location>
        <begin position="27"/>
        <end position="212"/>
    </location>
</feature>
<dbReference type="InterPro" id="IPR052126">
    <property type="entry name" value="Spindle_Org/Thrombomodulin"/>
</dbReference>
<keyword evidence="2" id="KW-0732">Signal</keyword>
<reference evidence="4" key="1">
    <citation type="submission" date="2022-03" db="EMBL/GenBank/DDBJ databases">
        <authorList>
            <person name="Sayadi A."/>
        </authorList>
    </citation>
    <scope>NUCLEOTIDE SEQUENCE</scope>
</reference>
<accession>A0A9P0JXC5</accession>
<feature type="domain" description="DM13" evidence="3">
    <location>
        <begin position="35"/>
        <end position="142"/>
    </location>
</feature>
<feature type="domain" description="DM13" evidence="3">
    <location>
        <begin position="151"/>
        <end position="212"/>
    </location>
</feature>
<dbReference type="PROSITE" id="PS51549">
    <property type="entry name" value="DM13"/>
    <property type="match status" value="2"/>
</dbReference>
<feature type="signal peptide" evidence="2">
    <location>
        <begin position="1"/>
        <end position="26"/>
    </location>
</feature>
<proteinExistence type="predicted"/>
<dbReference type="EMBL" id="CAKOFQ010006700">
    <property type="protein sequence ID" value="CAH1962147.1"/>
    <property type="molecule type" value="Genomic_DNA"/>
</dbReference>
<evidence type="ECO:0000313" key="5">
    <source>
        <dbReference type="Proteomes" id="UP001152888"/>
    </source>
</evidence>